<evidence type="ECO:0000256" key="7">
    <source>
        <dbReference type="ARBA" id="ARBA00052328"/>
    </source>
</evidence>
<dbReference type="Pfam" id="PF00591">
    <property type="entry name" value="Glycos_transf_3"/>
    <property type="match status" value="1"/>
</dbReference>
<comment type="pathway">
    <text evidence="1 9">Amino-acid biosynthesis; L-tryptophan biosynthesis; L-tryptophan from chorismate: step 2/5.</text>
</comment>
<keyword evidence="13" id="KW-1185">Reference proteome</keyword>
<feature type="binding site" evidence="9">
    <location>
        <position position="224"/>
    </location>
    <ligand>
        <name>Mg(2+)</name>
        <dbReference type="ChEBI" id="CHEBI:18420"/>
        <label>1</label>
    </ligand>
</feature>
<reference evidence="12 13" key="1">
    <citation type="submission" date="2018-06" db="EMBL/GenBank/DDBJ databases">
        <title>Genomic Encyclopedia of Type Strains, Phase IV (KMG-IV): sequencing the most valuable type-strain genomes for metagenomic binning, comparative biology and taxonomic classification.</title>
        <authorList>
            <person name="Goeker M."/>
        </authorList>
    </citation>
    <scope>NUCLEOTIDE SEQUENCE [LARGE SCALE GENOMIC DNA]</scope>
    <source>
        <strain evidence="12 13">DSM 18048</strain>
    </source>
</reference>
<gene>
    <name evidence="9" type="primary">trpD</name>
    <name evidence="12" type="ORF">DES52_10342</name>
</gene>
<feature type="binding site" evidence="9">
    <location>
        <position position="79"/>
    </location>
    <ligand>
        <name>5-phospho-alpha-D-ribose 1-diphosphate</name>
        <dbReference type="ChEBI" id="CHEBI:58017"/>
    </ligand>
</feature>
<feature type="binding site" evidence="9">
    <location>
        <begin position="82"/>
        <end position="83"/>
    </location>
    <ligand>
        <name>5-phospho-alpha-D-ribose 1-diphosphate</name>
        <dbReference type="ChEBI" id="CHEBI:58017"/>
    </ligand>
</feature>
<evidence type="ECO:0000313" key="13">
    <source>
        <dbReference type="Proteomes" id="UP000248326"/>
    </source>
</evidence>
<dbReference type="GO" id="GO:0005829">
    <property type="term" value="C:cytosol"/>
    <property type="evidence" value="ECO:0007669"/>
    <property type="project" value="TreeGrafter"/>
</dbReference>
<keyword evidence="2 9" id="KW-0028">Amino-acid biosynthesis</keyword>
<feature type="binding site" evidence="9">
    <location>
        <position position="224"/>
    </location>
    <ligand>
        <name>Mg(2+)</name>
        <dbReference type="ChEBI" id="CHEBI:18420"/>
        <label>2</label>
    </ligand>
</feature>
<feature type="binding site" evidence="9">
    <location>
        <position position="91"/>
    </location>
    <ligand>
        <name>Mg(2+)</name>
        <dbReference type="ChEBI" id="CHEBI:18420"/>
        <label>1</label>
    </ligand>
</feature>
<dbReference type="GO" id="GO:0000162">
    <property type="term" value="P:L-tryptophan biosynthetic process"/>
    <property type="evidence" value="ECO:0007669"/>
    <property type="project" value="UniProtKB-UniRule"/>
</dbReference>
<dbReference type="Pfam" id="PF02885">
    <property type="entry name" value="Glycos_trans_3N"/>
    <property type="match status" value="1"/>
</dbReference>
<keyword evidence="9" id="KW-0460">Magnesium</keyword>
<feature type="binding site" evidence="9">
    <location>
        <position position="165"/>
    </location>
    <ligand>
        <name>anthranilate</name>
        <dbReference type="ChEBI" id="CHEBI:16567"/>
        <label>2</label>
    </ligand>
</feature>
<dbReference type="AlphaFoldDB" id="A0A318SEV7"/>
<dbReference type="InterPro" id="IPR036320">
    <property type="entry name" value="Glycosyl_Trfase_fam3_N_dom_sf"/>
</dbReference>
<evidence type="ECO:0000259" key="10">
    <source>
        <dbReference type="Pfam" id="PF00591"/>
    </source>
</evidence>
<feature type="domain" description="Glycosyl transferase family 3" evidence="10">
    <location>
        <begin position="73"/>
        <end position="322"/>
    </location>
</feature>
<evidence type="ECO:0000256" key="1">
    <source>
        <dbReference type="ARBA" id="ARBA00004907"/>
    </source>
</evidence>
<keyword evidence="9" id="KW-0479">Metal-binding</keyword>
<keyword evidence="4 9" id="KW-0808">Transferase</keyword>
<evidence type="ECO:0000256" key="3">
    <source>
        <dbReference type="ARBA" id="ARBA00022676"/>
    </source>
</evidence>
<accession>A0A318SEV7</accession>
<feature type="binding site" evidence="9">
    <location>
        <begin position="107"/>
        <end position="115"/>
    </location>
    <ligand>
        <name>5-phospho-alpha-D-ribose 1-diphosphate</name>
        <dbReference type="ChEBI" id="CHEBI:58017"/>
    </ligand>
</feature>
<dbReference type="InterPro" id="IPR035902">
    <property type="entry name" value="Nuc_phospho_transferase"/>
</dbReference>
<keyword evidence="3 9" id="KW-0328">Glycosyltransferase</keyword>
<dbReference type="PANTHER" id="PTHR43285:SF2">
    <property type="entry name" value="ANTHRANILATE PHOSPHORIBOSYLTRANSFERASE"/>
    <property type="match status" value="1"/>
</dbReference>
<feature type="binding site" evidence="9">
    <location>
        <position position="87"/>
    </location>
    <ligand>
        <name>5-phospho-alpha-D-ribose 1-diphosphate</name>
        <dbReference type="ChEBI" id="CHEBI:58017"/>
    </ligand>
</feature>
<evidence type="ECO:0000256" key="6">
    <source>
        <dbReference type="ARBA" id="ARBA00023141"/>
    </source>
</evidence>
<dbReference type="RefSeq" id="WP_281268557.1">
    <property type="nucleotide sequence ID" value="NZ_QJSX01000003.1"/>
</dbReference>
<dbReference type="FunFam" id="3.40.1030.10:FF:000002">
    <property type="entry name" value="Anthranilate phosphoribosyltransferase"/>
    <property type="match status" value="1"/>
</dbReference>
<comment type="caution">
    <text evidence="12">The sequence shown here is derived from an EMBL/GenBank/DDBJ whole genome shotgun (WGS) entry which is preliminary data.</text>
</comment>
<evidence type="ECO:0000256" key="9">
    <source>
        <dbReference type="HAMAP-Rule" id="MF_00211"/>
    </source>
</evidence>
<feature type="binding site" evidence="9">
    <location>
        <begin position="89"/>
        <end position="92"/>
    </location>
    <ligand>
        <name>5-phospho-alpha-D-ribose 1-diphosphate</name>
        <dbReference type="ChEBI" id="CHEBI:58017"/>
    </ligand>
</feature>
<dbReference type="InterPro" id="IPR005940">
    <property type="entry name" value="Anthranilate_Pribosyl_Tfrase"/>
</dbReference>
<evidence type="ECO:0000256" key="2">
    <source>
        <dbReference type="ARBA" id="ARBA00022605"/>
    </source>
</evidence>
<sequence length="343" mass="35375">MTILGKLMNGDTLSQSEAADFMRSVMAGEVTSVRLSAALAALRVRGETPEEIAGFATAMREFAVKLPVRRGGVLLDTCGTGGDGAHTFNISTTAAFVVSAGGVRVAKHGNRAASSRAGSADLLEALGVNIEATPEVIASAVNELGIGFMFARNYHPAMRFAAPVRAELATRTVFNVLGPITNPAGATHQVVGVFSPSLTRKLAEVLALLGTSGAMVVHGAGLDELTVCGPTTVSELRGGVVRDFLLHPEDVGLPQHDAALLAGNGPDENARITKAILQGHGTPAQRDVVALNAGAGLYLAGKASDLRGGVTLALDVLSSGAAWEKLERYAAWTRGEVPARATH</sequence>
<feature type="binding site" evidence="9">
    <location>
        <position position="79"/>
    </location>
    <ligand>
        <name>anthranilate</name>
        <dbReference type="ChEBI" id="CHEBI:16567"/>
        <label>1</label>
    </ligand>
</feature>
<dbReference type="SUPFAM" id="SSF47648">
    <property type="entry name" value="Nucleoside phosphorylase/phosphoribosyltransferase N-terminal domain"/>
    <property type="match status" value="1"/>
</dbReference>
<evidence type="ECO:0000256" key="5">
    <source>
        <dbReference type="ARBA" id="ARBA00022822"/>
    </source>
</evidence>
<comment type="similarity">
    <text evidence="9">Belongs to the anthranilate phosphoribosyltransferase family.</text>
</comment>
<keyword evidence="6 9" id="KW-0057">Aromatic amino acid biosynthesis</keyword>
<keyword evidence="5 9" id="KW-0822">Tryptophan biosynthesis</keyword>
<name>A0A318SEV7_9DEIO</name>
<feature type="binding site" evidence="9">
    <location>
        <position position="119"/>
    </location>
    <ligand>
        <name>5-phospho-alpha-D-ribose 1-diphosphate</name>
        <dbReference type="ChEBI" id="CHEBI:58017"/>
    </ligand>
</feature>
<dbReference type="UniPathway" id="UPA00035">
    <property type="reaction ID" value="UER00041"/>
</dbReference>
<evidence type="ECO:0000313" key="12">
    <source>
        <dbReference type="EMBL" id="PYE55212.1"/>
    </source>
</evidence>
<protein>
    <recommendedName>
        <fullName evidence="9">Anthranilate phosphoribosyltransferase</fullName>
        <ecNumber evidence="9">2.4.2.18</ecNumber>
    </recommendedName>
</protein>
<feature type="binding site" evidence="9">
    <location>
        <position position="110"/>
    </location>
    <ligand>
        <name>anthranilate</name>
        <dbReference type="ChEBI" id="CHEBI:16567"/>
        <label>1</label>
    </ligand>
</feature>
<dbReference type="InterPro" id="IPR000312">
    <property type="entry name" value="Glycosyl_Trfase_fam3"/>
</dbReference>
<evidence type="ECO:0000259" key="11">
    <source>
        <dbReference type="Pfam" id="PF02885"/>
    </source>
</evidence>
<dbReference type="HAMAP" id="MF_00211">
    <property type="entry name" value="TrpD"/>
    <property type="match status" value="1"/>
</dbReference>
<comment type="subunit">
    <text evidence="9">Homodimer.</text>
</comment>
<proteinExistence type="inferred from homology"/>
<dbReference type="SUPFAM" id="SSF52418">
    <property type="entry name" value="Nucleoside phosphorylase/phosphoribosyltransferase catalytic domain"/>
    <property type="match status" value="1"/>
</dbReference>
<dbReference type="Gene3D" id="1.20.970.10">
    <property type="entry name" value="Transferase, Pyrimidine Nucleoside Phosphorylase, Chain C"/>
    <property type="match status" value="1"/>
</dbReference>
<dbReference type="PANTHER" id="PTHR43285">
    <property type="entry name" value="ANTHRANILATE PHOSPHORIBOSYLTRANSFERASE"/>
    <property type="match status" value="1"/>
</dbReference>
<dbReference type="EMBL" id="QJSX01000003">
    <property type="protein sequence ID" value="PYE55212.1"/>
    <property type="molecule type" value="Genomic_DNA"/>
</dbReference>
<feature type="binding site" evidence="9">
    <location>
        <position position="223"/>
    </location>
    <ligand>
        <name>Mg(2+)</name>
        <dbReference type="ChEBI" id="CHEBI:18420"/>
        <label>2</label>
    </ligand>
</feature>
<dbReference type="Gene3D" id="3.40.1030.10">
    <property type="entry name" value="Nucleoside phosphorylase/phosphoribosyltransferase catalytic domain"/>
    <property type="match status" value="1"/>
</dbReference>
<organism evidence="12 13">
    <name type="scientific">Deinococcus yavapaiensis KR-236</name>
    <dbReference type="NCBI Taxonomy" id="694435"/>
    <lineage>
        <taxon>Bacteria</taxon>
        <taxon>Thermotogati</taxon>
        <taxon>Deinococcota</taxon>
        <taxon>Deinococci</taxon>
        <taxon>Deinococcales</taxon>
        <taxon>Deinococcaceae</taxon>
        <taxon>Deinococcus</taxon>
    </lineage>
</organism>
<comment type="caution">
    <text evidence="9">Lacks conserved residue(s) required for the propagation of feature annotation.</text>
</comment>
<evidence type="ECO:0000256" key="8">
    <source>
        <dbReference type="ARBA" id="ARBA00061188"/>
    </source>
</evidence>
<comment type="catalytic activity">
    <reaction evidence="7 9">
        <text>N-(5-phospho-beta-D-ribosyl)anthranilate + diphosphate = 5-phospho-alpha-D-ribose 1-diphosphate + anthranilate</text>
        <dbReference type="Rhea" id="RHEA:11768"/>
        <dbReference type="ChEBI" id="CHEBI:16567"/>
        <dbReference type="ChEBI" id="CHEBI:18277"/>
        <dbReference type="ChEBI" id="CHEBI:33019"/>
        <dbReference type="ChEBI" id="CHEBI:58017"/>
        <dbReference type="EC" id="2.4.2.18"/>
    </reaction>
</comment>
<feature type="domain" description="Glycosyl transferase family 3 N-terminal" evidence="11">
    <location>
        <begin position="2"/>
        <end position="63"/>
    </location>
</feature>
<comment type="function">
    <text evidence="9">Catalyzes the transfer of the phosphoribosyl group of 5-phosphorylribose-1-pyrophosphate (PRPP) to anthranilate to yield N-(5'-phosphoribosyl)-anthranilate (PRA).</text>
</comment>
<comment type="cofactor">
    <cofactor evidence="9">
        <name>Mg(2+)</name>
        <dbReference type="ChEBI" id="CHEBI:18420"/>
    </cofactor>
    <text evidence="9">Binds 2 magnesium ions per monomer.</text>
</comment>
<dbReference type="EC" id="2.4.2.18" evidence="9"/>
<comment type="similarity">
    <text evidence="8">In the C-terminal section; belongs to the anthranilate phosphoribosyltransferase family.</text>
</comment>
<dbReference type="GO" id="GO:0000287">
    <property type="term" value="F:magnesium ion binding"/>
    <property type="evidence" value="ECO:0007669"/>
    <property type="project" value="UniProtKB-UniRule"/>
</dbReference>
<dbReference type="NCBIfam" id="TIGR01245">
    <property type="entry name" value="trpD"/>
    <property type="match status" value="1"/>
</dbReference>
<dbReference type="GO" id="GO:0004048">
    <property type="term" value="F:anthranilate phosphoribosyltransferase activity"/>
    <property type="evidence" value="ECO:0007669"/>
    <property type="project" value="UniProtKB-UniRule"/>
</dbReference>
<dbReference type="Proteomes" id="UP000248326">
    <property type="component" value="Unassembled WGS sequence"/>
</dbReference>
<evidence type="ECO:0000256" key="4">
    <source>
        <dbReference type="ARBA" id="ARBA00022679"/>
    </source>
</evidence>
<dbReference type="InterPro" id="IPR017459">
    <property type="entry name" value="Glycosyl_Trfase_fam3_N_dom"/>
</dbReference>